<evidence type="ECO:0000256" key="6">
    <source>
        <dbReference type="RuleBase" id="RU366032"/>
    </source>
</evidence>
<dbReference type="GO" id="GO:0004740">
    <property type="term" value="F:pyruvate dehydrogenase (acetyl-transferring) kinase activity"/>
    <property type="evidence" value="ECO:0007669"/>
    <property type="project" value="UniProtKB-EC"/>
</dbReference>
<keyword evidence="3 6" id="KW-0418">Kinase</keyword>
<sequence>MLQSQVINVLPRRIIAGLWATPETRMTLSHFTTNKEQQTPAAITPHFLCGELPIRYTHILRLLSTLSPDSLQKPILKHVAHSYLRDICTLLHPSLKQTSPKAFSTVLTKLRTSQALNLIRLRYAFSSSPNSVNLVENINTIGIGIHLLLDQHISWVTNKSNHVQTICPEQITHQAVQDAQSAFSDISGQIPKIEICSRSKQELDHIPSVLHRVLYESILLCLKAQWIQSEEQERRTRWYQRMFPRPPPFTKLSIFGGPTSVGFKLDTNALVSENDLLPGIPRDPIGLPTCSHVLSNTSQSNLDRLQPNKALEWASLSGWKMAKSLASHWGGNLDVVNVDGLGSTIYLAFDRNTHLLERYPSRHAVHVRNQVDTLSIQTASSQLDAFLYAISGTPQQQQQQQSIFAPHHHSVSLTAAVGHA</sequence>
<dbReference type="EC" id="2.7.11.-" evidence="6"/>
<dbReference type="PANTHER" id="PTHR11947:SF3">
    <property type="entry name" value="[PYRUVATE DEHYDROGENASE (ACETYL-TRANSFERRING)] KINASE, MITOCHONDRIAL"/>
    <property type="match status" value="1"/>
</dbReference>
<comment type="similarity">
    <text evidence="6">Belongs to the PDK/BCKDK protein kinase family.</text>
</comment>
<dbReference type="GO" id="GO:0005759">
    <property type="term" value="C:mitochondrial matrix"/>
    <property type="evidence" value="ECO:0007669"/>
    <property type="project" value="UniProtKB-SubCell"/>
</dbReference>
<dbReference type="Gene3D" id="1.20.140.20">
    <property type="entry name" value="Alpha-ketoacid/pyruvate dehydrogenase kinase, N-terminal domain"/>
    <property type="match status" value="1"/>
</dbReference>
<comment type="catalytic activity">
    <reaction evidence="5">
        <text>L-seryl-[pyruvate dehydrogenase E1 alpha subunit] + ATP = O-phospho-L-seryl-[pyruvate dehydrogenase E1 alpha subunit] + ADP + H(+)</text>
        <dbReference type="Rhea" id="RHEA:23052"/>
        <dbReference type="Rhea" id="RHEA-COMP:13689"/>
        <dbReference type="Rhea" id="RHEA-COMP:13690"/>
        <dbReference type="ChEBI" id="CHEBI:15378"/>
        <dbReference type="ChEBI" id="CHEBI:29999"/>
        <dbReference type="ChEBI" id="CHEBI:30616"/>
        <dbReference type="ChEBI" id="CHEBI:83421"/>
        <dbReference type="ChEBI" id="CHEBI:456216"/>
        <dbReference type="EC" id="2.7.11.2"/>
    </reaction>
</comment>
<dbReference type="GO" id="GO:0005524">
    <property type="term" value="F:ATP binding"/>
    <property type="evidence" value="ECO:0007669"/>
    <property type="project" value="UniProtKB-UniRule"/>
</dbReference>
<keyword evidence="6" id="KW-0496">Mitochondrion</keyword>
<dbReference type="InterPro" id="IPR039028">
    <property type="entry name" value="BCKD/PDK"/>
</dbReference>
<dbReference type="AlphaFoldDB" id="A0A9P6X6D7"/>
<dbReference type="InterPro" id="IPR036784">
    <property type="entry name" value="AK/P_DHK_N_sf"/>
</dbReference>
<dbReference type="GO" id="GO:0010906">
    <property type="term" value="P:regulation of glucose metabolic process"/>
    <property type="evidence" value="ECO:0007669"/>
    <property type="project" value="TreeGrafter"/>
</dbReference>
<evidence type="ECO:0000256" key="1">
    <source>
        <dbReference type="ARBA" id="ARBA00022679"/>
    </source>
</evidence>
<evidence type="ECO:0000256" key="3">
    <source>
        <dbReference type="ARBA" id="ARBA00022777"/>
    </source>
</evidence>
<dbReference type="InterPro" id="IPR018955">
    <property type="entry name" value="BCDHK/PDK_N"/>
</dbReference>
<comment type="subcellular location">
    <subcellularLocation>
        <location evidence="6">Mitochondrion matrix</location>
    </subcellularLocation>
</comment>
<evidence type="ECO:0000256" key="5">
    <source>
        <dbReference type="ARBA" id="ARBA00048201"/>
    </source>
</evidence>
<protein>
    <recommendedName>
        <fullName evidence="6">Protein-serine/threonine kinase</fullName>
        <ecNumber evidence="6">2.7.11.-</ecNumber>
    </recommendedName>
</protein>
<dbReference type="Pfam" id="PF10436">
    <property type="entry name" value="BCDHK_Adom3"/>
    <property type="match status" value="1"/>
</dbReference>
<reference evidence="8" key="1">
    <citation type="journal article" date="2020" name="Microb. Genom.">
        <title>Genetic diversity of clinical and environmental Mucorales isolates obtained from an investigation of mucormycosis cases among solid organ transplant recipients.</title>
        <authorList>
            <person name="Nguyen M.H."/>
            <person name="Kaul D."/>
            <person name="Muto C."/>
            <person name="Cheng S.J."/>
            <person name="Richter R.A."/>
            <person name="Bruno V.M."/>
            <person name="Liu G."/>
            <person name="Beyhan S."/>
            <person name="Sundermann A.J."/>
            <person name="Mounaud S."/>
            <person name="Pasculle A.W."/>
            <person name="Nierman W.C."/>
            <person name="Driscoll E."/>
            <person name="Cumbie R."/>
            <person name="Clancy C.J."/>
            <person name="Dupont C.L."/>
        </authorList>
    </citation>
    <scope>NUCLEOTIDE SEQUENCE</scope>
    <source>
        <strain evidence="8">GL11</strain>
    </source>
</reference>
<dbReference type="Proteomes" id="UP000716291">
    <property type="component" value="Unassembled WGS sequence"/>
</dbReference>
<evidence type="ECO:0000259" key="7">
    <source>
        <dbReference type="Pfam" id="PF10436"/>
    </source>
</evidence>
<gene>
    <name evidence="8" type="ORF">G6F64_007722</name>
</gene>
<accession>A0A9P6X6D7</accession>
<comment type="caution">
    <text evidence="8">The sequence shown here is derived from an EMBL/GenBank/DDBJ whole genome shotgun (WGS) entry which is preliminary data.</text>
</comment>
<organism evidence="8 9">
    <name type="scientific">Rhizopus oryzae</name>
    <name type="common">Mucormycosis agent</name>
    <name type="synonym">Rhizopus arrhizus var. delemar</name>
    <dbReference type="NCBI Taxonomy" id="64495"/>
    <lineage>
        <taxon>Eukaryota</taxon>
        <taxon>Fungi</taxon>
        <taxon>Fungi incertae sedis</taxon>
        <taxon>Mucoromycota</taxon>
        <taxon>Mucoromycotina</taxon>
        <taxon>Mucoromycetes</taxon>
        <taxon>Mucorales</taxon>
        <taxon>Mucorineae</taxon>
        <taxon>Rhizopodaceae</taxon>
        <taxon>Rhizopus</taxon>
    </lineage>
</organism>
<evidence type="ECO:0000313" key="9">
    <source>
        <dbReference type="Proteomes" id="UP000716291"/>
    </source>
</evidence>
<evidence type="ECO:0000256" key="2">
    <source>
        <dbReference type="ARBA" id="ARBA00022741"/>
    </source>
</evidence>
<evidence type="ECO:0000313" key="8">
    <source>
        <dbReference type="EMBL" id="KAG1306276.1"/>
    </source>
</evidence>
<dbReference type="PANTHER" id="PTHR11947">
    <property type="entry name" value="PYRUVATE DEHYDROGENASE KINASE"/>
    <property type="match status" value="1"/>
</dbReference>
<dbReference type="SUPFAM" id="SSF69012">
    <property type="entry name" value="alpha-ketoacid dehydrogenase kinase, N-terminal domain"/>
    <property type="match status" value="1"/>
</dbReference>
<name>A0A9P6X6D7_RHIOR</name>
<dbReference type="EMBL" id="JAANQT010001168">
    <property type="protein sequence ID" value="KAG1306276.1"/>
    <property type="molecule type" value="Genomic_DNA"/>
</dbReference>
<keyword evidence="4 6" id="KW-0067">ATP-binding</keyword>
<proteinExistence type="inferred from homology"/>
<keyword evidence="2 6" id="KW-0547">Nucleotide-binding</keyword>
<evidence type="ECO:0000256" key="4">
    <source>
        <dbReference type="ARBA" id="ARBA00022840"/>
    </source>
</evidence>
<keyword evidence="9" id="KW-1185">Reference proteome</keyword>
<feature type="domain" description="Branched-chain alpha-ketoacid dehydrogenase kinase/Pyruvate dehydrogenase kinase N-terminal" evidence="7">
    <location>
        <begin position="28"/>
        <end position="161"/>
    </location>
</feature>
<keyword evidence="1 6" id="KW-0808">Transferase</keyword>